<dbReference type="RefSeq" id="WP_250139625.1">
    <property type="nucleotide sequence ID" value="NZ_JALIQP010000002.1"/>
</dbReference>
<evidence type="ECO:0000256" key="15">
    <source>
        <dbReference type="PROSITE-ProRule" id="PRU00560"/>
    </source>
</evidence>
<evidence type="ECO:0000256" key="5">
    <source>
        <dbReference type="ARBA" id="ARBA00022801"/>
    </source>
</evidence>
<dbReference type="Gene3D" id="3.90.320.10">
    <property type="match status" value="1"/>
</dbReference>
<name>A0ABD5PM35_9EURY</name>
<keyword evidence="19" id="KW-1185">Reference proteome</keyword>
<dbReference type="GO" id="GO:0004527">
    <property type="term" value="F:exonuclease activity"/>
    <property type="evidence" value="ECO:0007669"/>
    <property type="project" value="UniProtKB-KW"/>
</dbReference>
<keyword evidence="8 15" id="KW-0067">ATP-binding</keyword>
<dbReference type="InterPro" id="IPR038726">
    <property type="entry name" value="PDDEXK_AddAB-type"/>
</dbReference>
<evidence type="ECO:0000256" key="1">
    <source>
        <dbReference type="ARBA" id="ARBA00009922"/>
    </source>
</evidence>
<dbReference type="GO" id="GO:0043138">
    <property type="term" value="F:3'-5' DNA helicase activity"/>
    <property type="evidence" value="ECO:0007669"/>
    <property type="project" value="UniProtKB-EC"/>
</dbReference>
<dbReference type="Pfam" id="PF12705">
    <property type="entry name" value="PDDEXK_1"/>
    <property type="match status" value="1"/>
</dbReference>
<evidence type="ECO:0000256" key="6">
    <source>
        <dbReference type="ARBA" id="ARBA00022806"/>
    </source>
</evidence>
<evidence type="ECO:0000256" key="13">
    <source>
        <dbReference type="ARBA" id="ARBA00034808"/>
    </source>
</evidence>
<gene>
    <name evidence="18" type="ORF">ACFO5R_05930</name>
</gene>
<dbReference type="PANTHER" id="PTHR11070:SF2">
    <property type="entry name" value="ATP-DEPENDENT DNA HELICASE SRS2"/>
    <property type="match status" value="1"/>
</dbReference>
<feature type="domain" description="UvrD-like helicase ATP-binding" evidence="16">
    <location>
        <begin position="16"/>
        <end position="431"/>
    </location>
</feature>
<comment type="caution">
    <text evidence="18">The sequence shown here is derived from an EMBL/GenBank/DDBJ whole genome shotgun (WGS) entry which is preliminary data.</text>
</comment>
<evidence type="ECO:0000313" key="19">
    <source>
        <dbReference type="Proteomes" id="UP001595898"/>
    </source>
</evidence>
<protein>
    <recommendedName>
        <fullName evidence="13">DNA 3'-5' helicase</fullName>
        <ecNumber evidence="13">5.6.2.4</ecNumber>
    </recommendedName>
</protein>
<comment type="catalytic activity">
    <reaction evidence="12">
        <text>Couples ATP hydrolysis with the unwinding of duplex DNA by translocating in the 3'-5' direction.</text>
        <dbReference type="EC" id="5.6.2.4"/>
    </reaction>
</comment>
<dbReference type="GO" id="GO:0003677">
    <property type="term" value="F:DNA binding"/>
    <property type="evidence" value="ECO:0007669"/>
    <property type="project" value="UniProtKB-KW"/>
</dbReference>
<evidence type="ECO:0000259" key="17">
    <source>
        <dbReference type="PROSITE" id="PS51217"/>
    </source>
</evidence>
<dbReference type="SUPFAM" id="SSF52540">
    <property type="entry name" value="P-loop containing nucleoside triphosphate hydrolases"/>
    <property type="match status" value="1"/>
</dbReference>
<feature type="binding site" evidence="15">
    <location>
        <begin position="37"/>
        <end position="44"/>
    </location>
    <ligand>
        <name>ATP</name>
        <dbReference type="ChEBI" id="CHEBI:30616"/>
    </ligand>
</feature>
<keyword evidence="9" id="KW-0238">DNA-binding</keyword>
<keyword evidence="10" id="KW-0234">DNA repair</keyword>
<dbReference type="InterPro" id="IPR011335">
    <property type="entry name" value="Restrct_endonuc-II-like"/>
</dbReference>
<evidence type="ECO:0000256" key="11">
    <source>
        <dbReference type="ARBA" id="ARBA00023235"/>
    </source>
</evidence>
<evidence type="ECO:0000256" key="7">
    <source>
        <dbReference type="ARBA" id="ARBA00022839"/>
    </source>
</evidence>
<keyword evidence="7" id="KW-0269">Exonuclease</keyword>
<dbReference type="Pfam" id="PF13361">
    <property type="entry name" value="UvrD_C"/>
    <property type="match status" value="1"/>
</dbReference>
<reference evidence="18 19" key="1">
    <citation type="journal article" date="2019" name="Int. J. Syst. Evol. Microbiol.">
        <title>The Global Catalogue of Microorganisms (GCM) 10K type strain sequencing project: providing services to taxonomists for standard genome sequencing and annotation.</title>
        <authorList>
            <consortium name="The Broad Institute Genomics Platform"/>
            <consortium name="The Broad Institute Genome Sequencing Center for Infectious Disease"/>
            <person name="Wu L."/>
            <person name="Ma J."/>
        </authorList>
    </citation>
    <scope>NUCLEOTIDE SEQUENCE [LARGE SCALE GENOMIC DNA]</scope>
    <source>
        <strain evidence="18 19">WLHS5</strain>
    </source>
</reference>
<dbReference type="PANTHER" id="PTHR11070">
    <property type="entry name" value="UVRD / RECB / PCRA DNA HELICASE FAMILY MEMBER"/>
    <property type="match status" value="1"/>
</dbReference>
<sequence length="1155" mass="128725">MTADGPEWLPTAEDDVEPEPQQAAIIESDAYPMRVLAGAGTGKTFTMVRKIEHLIDEDGVSPDRILALTFTNNAAGSMREKLNAKLGTAGYDIDAYTYHSICNELLTDYAYEAGIDPDFDVVSEVEKYAIVLDVLDDIEYRWVKPNVYGPDSYGSGAASKLLSFIGTMKRSGIQPAEIDEFLGPAERLYDLANLPERIEAIASEHLGGRSVSTVLDGLPDVRGELVAERDALGETDVEIAVAEFLDRLIALCNGLIDTFEAHEDGNRSLPDAAHKLPKYLLGGYSSGAPSGIPALDLELPDHLDAFLDDCLTARDLVAGYAAYERELDERNLLDFDGLVVNTVGLLNSDAGYEIADKWEYVFCDEFQDTDRLQFELVDSLVSNGQLFVVGDDDQAIYEWRGARVSNITTELTDEYGPTLTDKPLEENFRSRQPILDLANDLLTRLEGRGNEKTLTRVDEPEYDGDTVAVVDEADDDEARAQQLVTVTQNLLSGAGDELDTAYDPGDIALLVRKTAHAEPVLNTFDQAGIPYQVAGDLSTDSIGVETVVAYLKALARPKEDEVSWNRVLTMRYRLTDADLRRLNEYDDDDGCLLAELRDAPLSEFDEPERVREARTHVTELLELRDRSSLSHLYSELKDITNIEWYLSEQERRDLSQLDEVVSQYGQDAVQPPLTTEFIDSLQHYESLFSESGASPTDQPELADDAVNVMTVHKSKGLDFPVVLMPRLTADEWEPSSRTYDALEAGLTNGATAVFDDDFVARDAREARRLLHVGITRAEDVLVLQGGRDDDDADPSDPHPITESVEAILPDRLPWRPERSQLPVWRDIQACLPPDATNWTETLASDLIGQIGGTVQYEDDVLSTETARDRVLDLASASLNGSLDPTGEQVRIRVEMLTGPRTPAPSLSHSYTSLQTYETCPRQHYLDYVVNAFPDYSPAENHESDGVSQQEIGILFHDTAEQAAENGVQERAGWYEICERLASQQRAEDALPPAKRCIDRYFDLPLSDYEIIDAEREFEIDIDGHELVGFIDAVYRTPDDELLVIDYKATERHRDLDDDKQLPIYLLACRDLYDEPVTQAGYAYVGDIGPKVETRSFNESELEAVEEDIMAAMNRIAEFSFTEYSTGDHCQWCQHHHLPCAPDLLSDISETQITNK</sequence>
<dbReference type="Proteomes" id="UP001595898">
    <property type="component" value="Unassembled WGS sequence"/>
</dbReference>
<proteinExistence type="inferred from homology"/>
<dbReference type="InterPro" id="IPR014017">
    <property type="entry name" value="DNA_helicase_UvrD-like_C"/>
</dbReference>
<evidence type="ECO:0000256" key="14">
    <source>
        <dbReference type="ARBA" id="ARBA00048988"/>
    </source>
</evidence>
<evidence type="ECO:0000256" key="10">
    <source>
        <dbReference type="ARBA" id="ARBA00023204"/>
    </source>
</evidence>
<accession>A0ABD5PM35</accession>
<dbReference type="Gene3D" id="1.10.486.10">
    <property type="entry name" value="PCRA, domain 4"/>
    <property type="match status" value="1"/>
</dbReference>
<dbReference type="CDD" id="cd17932">
    <property type="entry name" value="DEXQc_UvrD"/>
    <property type="match status" value="1"/>
</dbReference>
<dbReference type="GO" id="GO:0006281">
    <property type="term" value="P:DNA repair"/>
    <property type="evidence" value="ECO:0007669"/>
    <property type="project" value="UniProtKB-KW"/>
</dbReference>
<evidence type="ECO:0000256" key="9">
    <source>
        <dbReference type="ARBA" id="ARBA00023125"/>
    </source>
</evidence>
<dbReference type="Gene3D" id="3.40.50.300">
    <property type="entry name" value="P-loop containing nucleotide triphosphate hydrolases"/>
    <property type="match status" value="3"/>
</dbReference>
<evidence type="ECO:0000256" key="4">
    <source>
        <dbReference type="ARBA" id="ARBA00022763"/>
    </source>
</evidence>
<keyword evidence="3 15" id="KW-0547">Nucleotide-binding</keyword>
<keyword evidence="11" id="KW-0413">Isomerase</keyword>
<evidence type="ECO:0000259" key="16">
    <source>
        <dbReference type="PROSITE" id="PS51198"/>
    </source>
</evidence>
<dbReference type="InterPro" id="IPR011604">
    <property type="entry name" value="PDDEXK-like_dom_sf"/>
</dbReference>
<keyword evidence="4" id="KW-0227">DNA damage</keyword>
<evidence type="ECO:0000256" key="3">
    <source>
        <dbReference type="ARBA" id="ARBA00022741"/>
    </source>
</evidence>
<dbReference type="InterPro" id="IPR014016">
    <property type="entry name" value="UvrD-like_ATP-bd"/>
</dbReference>
<evidence type="ECO:0000256" key="2">
    <source>
        <dbReference type="ARBA" id="ARBA00022722"/>
    </source>
</evidence>
<dbReference type="SUPFAM" id="SSF52980">
    <property type="entry name" value="Restriction endonuclease-like"/>
    <property type="match status" value="1"/>
</dbReference>
<dbReference type="EC" id="5.6.2.4" evidence="13"/>
<dbReference type="GO" id="GO:0005524">
    <property type="term" value="F:ATP binding"/>
    <property type="evidence" value="ECO:0007669"/>
    <property type="project" value="UniProtKB-UniRule"/>
</dbReference>
<dbReference type="Gene3D" id="1.10.10.160">
    <property type="match status" value="1"/>
</dbReference>
<dbReference type="EMBL" id="JBHSFA010000002">
    <property type="protein sequence ID" value="MFC4541463.1"/>
    <property type="molecule type" value="Genomic_DNA"/>
</dbReference>
<dbReference type="InterPro" id="IPR000212">
    <property type="entry name" value="DNA_helicase_UvrD/REP"/>
</dbReference>
<dbReference type="InterPro" id="IPR013986">
    <property type="entry name" value="DExx_box_DNA_helicase_dom_sf"/>
</dbReference>
<evidence type="ECO:0000313" key="18">
    <source>
        <dbReference type="EMBL" id="MFC4541463.1"/>
    </source>
</evidence>
<organism evidence="18 19">
    <name type="scientific">Halosolutus amylolyticus</name>
    <dbReference type="NCBI Taxonomy" id="2932267"/>
    <lineage>
        <taxon>Archaea</taxon>
        <taxon>Methanobacteriati</taxon>
        <taxon>Methanobacteriota</taxon>
        <taxon>Stenosarchaea group</taxon>
        <taxon>Halobacteria</taxon>
        <taxon>Halobacteriales</taxon>
        <taxon>Natrialbaceae</taxon>
        <taxon>Halosolutus</taxon>
    </lineage>
</organism>
<dbReference type="PROSITE" id="PS51217">
    <property type="entry name" value="UVRD_HELICASE_CTER"/>
    <property type="match status" value="1"/>
</dbReference>
<feature type="domain" description="UvrD-like helicase C-terminal" evidence="17">
    <location>
        <begin position="432"/>
        <end position="716"/>
    </location>
</feature>
<dbReference type="AlphaFoldDB" id="A0ABD5PM35"/>
<keyword evidence="6 15" id="KW-0347">Helicase</keyword>
<keyword evidence="5 15" id="KW-0378">Hydrolase</keyword>
<dbReference type="Pfam" id="PF00580">
    <property type="entry name" value="UvrD-helicase"/>
    <property type="match status" value="2"/>
</dbReference>
<keyword evidence="2" id="KW-0540">Nuclease</keyword>
<comment type="similarity">
    <text evidence="1">Belongs to the helicase family. UvrD subfamily.</text>
</comment>
<comment type="catalytic activity">
    <reaction evidence="14">
        <text>ATP + H2O = ADP + phosphate + H(+)</text>
        <dbReference type="Rhea" id="RHEA:13065"/>
        <dbReference type="ChEBI" id="CHEBI:15377"/>
        <dbReference type="ChEBI" id="CHEBI:15378"/>
        <dbReference type="ChEBI" id="CHEBI:30616"/>
        <dbReference type="ChEBI" id="CHEBI:43474"/>
        <dbReference type="ChEBI" id="CHEBI:456216"/>
        <dbReference type="EC" id="5.6.2.4"/>
    </reaction>
</comment>
<dbReference type="InterPro" id="IPR027417">
    <property type="entry name" value="P-loop_NTPase"/>
</dbReference>
<dbReference type="PROSITE" id="PS51198">
    <property type="entry name" value="UVRD_HELICASE_ATP_BIND"/>
    <property type="match status" value="1"/>
</dbReference>
<evidence type="ECO:0000256" key="12">
    <source>
        <dbReference type="ARBA" id="ARBA00034617"/>
    </source>
</evidence>
<evidence type="ECO:0000256" key="8">
    <source>
        <dbReference type="ARBA" id="ARBA00022840"/>
    </source>
</evidence>